<accession>B1YCQ2</accession>
<dbReference type="KEGG" id="tne:Tneu_0626"/>
<dbReference type="eggNOG" id="arCOG07693">
    <property type="taxonomic scope" value="Archaea"/>
</dbReference>
<dbReference type="OrthoDB" id="27655at2157"/>
<dbReference type="AlphaFoldDB" id="B1YCQ2"/>
<organism evidence="1 2">
    <name type="scientific">Pyrobaculum neutrophilum (strain DSM 2338 / JCM 9278 / NBRC 100436 / V24Sta)</name>
    <name type="common">Thermoproteus neutrophilus</name>
    <dbReference type="NCBI Taxonomy" id="444157"/>
    <lineage>
        <taxon>Archaea</taxon>
        <taxon>Thermoproteota</taxon>
        <taxon>Thermoprotei</taxon>
        <taxon>Thermoproteales</taxon>
        <taxon>Thermoproteaceae</taxon>
        <taxon>Pyrobaculum</taxon>
    </lineage>
</organism>
<protein>
    <submittedName>
        <fullName evidence="1">Uncharacterized protein</fullName>
    </submittedName>
</protein>
<sequence>MRTVEKLGPLSKLLIEIGVDPRLPIQLLVARLYTVAPKLVSRLADAS</sequence>
<dbReference type="EMBL" id="CP001014">
    <property type="protein sequence ID" value="ACB39565.1"/>
    <property type="molecule type" value="Genomic_DNA"/>
</dbReference>
<dbReference type="GeneID" id="58787331"/>
<gene>
    <name evidence="1" type="ordered locus">Tneu_0626</name>
</gene>
<evidence type="ECO:0000313" key="2">
    <source>
        <dbReference type="Proteomes" id="UP000001694"/>
    </source>
</evidence>
<keyword evidence="2" id="KW-1185">Reference proteome</keyword>
<dbReference type="Proteomes" id="UP000001694">
    <property type="component" value="Chromosome"/>
</dbReference>
<reference evidence="1" key="1">
    <citation type="submission" date="2008-03" db="EMBL/GenBank/DDBJ databases">
        <title>Complete sequence of Thermoproteus neutrophilus V24Sta.</title>
        <authorList>
            <consortium name="US DOE Joint Genome Institute"/>
            <person name="Copeland A."/>
            <person name="Lucas S."/>
            <person name="Lapidus A."/>
            <person name="Glavina del Rio T."/>
            <person name="Dalin E."/>
            <person name="Tice H."/>
            <person name="Bruce D."/>
            <person name="Goodwin L."/>
            <person name="Pitluck S."/>
            <person name="Sims D."/>
            <person name="Brettin T."/>
            <person name="Detter J.C."/>
            <person name="Han C."/>
            <person name="Kuske C.R."/>
            <person name="Schmutz J."/>
            <person name="Larimer F."/>
            <person name="Land M."/>
            <person name="Hauser L."/>
            <person name="Kyrpides N."/>
            <person name="Mikhailova N."/>
            <person name="Biddle J.F."/>
            <person name="Zhang Z."/>
            <person name="Fitz-Gibbon S.T."/>
            <person name="Lowe T.M."/>
            <person name="Saltikov C."/>
            <person name="House C.H."/>
            <person name="Richardson P."/>
        </authorList>
    </citation>
    <scope>NUCLEOTIDE SEQUENCE [LARGE SCALE GENOMIC DNA]</scope>
    <source>
        <strain evidence="1">V24Sta</strain>
    </source>
</reference>
<dbReference type="STRING" id="444157.Tneu_0626"/>
<proteinExistence type="predicted"/>
<name>B1YCQ2_PYRNV</name>
<evidence type="ECO:0000313" key="1">
    <source>
        <dbReference type="EMBL" id="ACB39565.1"/>
    </source>
</evidence>
<dbReference type="HOGENOM" id="CLU_3148119_0_0_2"/>
<dbReference type="RefSeq" id="WP_012349985.1">
    <property type="nucleotide sequence ID" value="NC_010525.1"/>
</dbReference>